<evidence type="ECO:0000313" key="3">
    <source>
        <dbReference type="Proteomes" id="UP000010556"/>
    </source>
</evidence>
<dbReference type="CDD" id="cd22979">
    <property type="entry name" value="DD_AK8"/>
    <property type="match status" value="1"/>
</dbReference>
<organism evidence="2 3">
    <name type="scientific">Myotis davidii</name>
    <name type="common">David's myotis</name>
    <dbReference type="NCBI Taxonomy" id="225400"/>
    <lineage>
        <taxon>Eukaryota</taxon>
        <taxon>Metazoa</taxon>
        <taxon>Chordata</taxon>
        <taxon>Craniata</taxon>
        <taxon>Vertebrata</taxon>
        <taxon>Euteleostomi</taxon>
        <taxon>Mammalia</taxon>
        <taxon>Eutheria</taxon>
        <taxon>Laurasiatheria</taxon>
        <taxon>Chiroptera</taxon>
        <taxon>Yangochiroptera</taxon>
        <taxon>Vespertilionidae</taxon>
        <taxon>Myotis</taxon>
    </lineage>
</organism>
<evidence type="ECO:0000313" key="2">
    <source>
        <dbReference type="EMBL" id="ELK37355.1"/>
    </source>
</evidence>
<gene>
    <name evidence="2" type="ORF">MDA_GLEAN10011186</name>
</gene>
<name>L5MGF9_MYODS</name>
<dbReference type="Gene3D" id="3.40.50.300">
    <property type="entry name" value="P-loop containing nucleotide triphosphate hydrolases"/>
    <property type="match status" value="1"/>
</dbReference>
<accession>L5MGF9</accession>
<sequence length="270" mass="30931">MDATTGPHRIPPEMPQYGERHHVFEMMQSLLEQLLIHQPTDPLQFMIEHLHRNNDCGEGSGSRRLVPVPAVPEFGAQHTHLHPVDLQVLVFRQLPLETNLLTLDSLLAMDHSELAQGARRHYERKRSVPSVLLVRLVQERLLEDDCISRGWILDGIPETREQAMMIQTLGITPRHVKIYHTTFDWPPEPEIQNRLVVPEGISERETVQRLLQHHRNIVRVLPSYPGVLKVISADQPCVDVFYQGERGRARPRPRARTVSASSSSLTCERP</sequence>
<keyword evidence="2" id="KW-0418">Kinase</keyword>
<dbReference type="GO" id="GO:0016301">
    <property type="term" value="F:kinase activity"/>
    <property type="evidence" value="ECO:0007669"/>
    <property type="project" value="UniProtKB-KW"/>
</dbReference>
<dbReference type="EMBL" id="KB100545">
    <property type="protein sequence ID" value="ELK37355.1"/>
    <property type="molecule type" value="Genomic_DNA"/>
</dbReference>
<reference evidence="3" key="1">
    <citation type="journal article" date="2013" name="Science">
        <title>Comparative analysis of bat genomes provides insight into the evolution of flight and immunity.</title>
        <authorList>
            <person name="Zhang G."/>
            <person name="Cowled C."/>
            <person name="Shi Z."/>
            <person name="Huang Z."/>
            <person name="Bishop-Lilly K.A."/>
            <person name="Fang X."/>
            <person name="Wynne J.W."/>
            <person name="Xiong Z."/>
            <person name="Baker M.L."/>
            <person name="Zhao W."/>
            <person name="Tachedjian M."/>
            <person name="Zhu Y."/>
            <person name="Zhou P."/>
            <person name="Jiang X."/>
            <person name="Ng J."/>
            <person name="Yang L."/>
            <person name="Wu L."/>
            <person name="Xiao J."/>
            <person name="Feng Y."/>
            <person name="Chen Y."/>
            <person name="Sun X."/>
            <person name="Zhang Y."/>
            <person name="Marsh G.A."/>
            <person name="Crameri G."/>
            <person name="Broder C.C."/>
            <person name="Frey K.G."/>
            <person name="Wang L.F."/>
            <person name="Wang J."/>
        </authorList>
    </citation>
    <scope>NUCLEOTIDE SEQUENCE [LARGE SCALE GENOMIC DNA]</scope>
</reference>
<feature type="region of interest" description="Disordered" evidence="1">
    <location>
        <begin position="246"/>
        <end position="270"/>
    </location>
</feature>
<keyword evidence="3" id="KW-1185">Reference proteome</keyword>
<evidence type="ECO:0000256" key="1">
    <source>
        <dbReference type="SAM" id="MobiDB-lite"/>
    </source>
</evidence>
<protein>
    <submittedName>
        <fullName evidence="2">Adenylate kinase 8</fullName>
    </submittedName>
</protein>
<keyword evidence="2" id="KW-0808">Transferase</keyword>
<dbReference type="Gene3D" id="1.20.890.10">
    <property type="entry name" value="cAMP-dependent protein kinase regulatory subunit, dimerization-anchoring domain"/>
    <property type="match status" value="1"/>
</dbReference>
<dbReference type="Pfam" id="PF00406">
    <property type="entry name" value="ADK"/>
    <property type="match status" value="1"/>
</dbReference>
<dbReference type="Proteomes" id="UP000010556">
    <property type="component" value="Unassembled WGS sequence"/>
</dbReference>
<proteinExistence type="predicted"/>
<dbReference type="InterPro" id="IPR027417">
    <property type="entry name" value="P-loop_NTPase"/>
</dbReference>
<dbReference type="SUPFAM" id="SSF47391">
    <property type="entry name" value="Dimerization-anchoring domain of cAMP-dependent PK regulatory subunit"/>
    <property type="match status" value="1"/>
</dbReference>
<dbReference type="AlphaFoldDB" id="L5MGF9"/>